<dbReference type="AlphaFoldDB" id="A0A183NME8"/>
<gene>
    <name evidence="1" type="ORF">SMTD_LOCUS3284</name>
</gene>
<dbReference type="Proteomes" id="UP000269396">
    <property type="component" value="Unassembled WGS sequence"/>
</dbReference>
<evidence type="ECO:0000313" key="2">
    <source>
        <dbReference type="Proteomes" id="UP000269396"/>
    </source>
</evidence>
<dbReference type="EMBL" id="UZAL01005651">
    <property type="protein sequence ID" value="VDO93885.1"/>
    <property type="molecule type" value="Genomic_DNA"/>
</dbReference>
<protein>
    <submittedName>
        <fullName evidence="1">Uncharacterized protein</fullName>
    </submittedName>
</protein>
<proteinExistence type="predicted"/>
<accession>A0A183NME8</accession>
<name>A0A183NME8_9TREM</name>
<keyword evidence="2" id="KW-1185">Reference proteome</keyword>
<reference evidence="1 2" key="1">
    <citation type="submission" date="2018-11" db="EMBL/GenBank/DDBJ databases">
        <authorList>
            <consortium name="Pathogen Informatics"/>
        </authorList>
    </citation>
    <scope>NUCLEOTIDE SEQUENCE [LARGE SCALE GENOMIC DNA]</scope>
    <source>
        <strain>Denwood</strain>
        <strain evidence="2">Zambia</strain>
    </source>
</reference>
<organism evidence="1 2">
    <name type="scientific">Schistosoma mattheei</name>
    <dbReference type="NCBI Taxonomy" id="31246"/>
    <lineage>
        <taxon>Eukaryota</taxon>
        <taxon>Metazoa</taxon>
        <taxon>Spiralia</taxon>
        <taxon>Lophotrochozoa</taxon>
        <taxon>Platyhelminthes</taxon>
        <taxon>Trematoda</taxon>
        <taxon>Digenea</taxon>
        <taxon>Strigeidida</taxon>
        <taxon>Schistosomatoidea</taxon>
        <taxon>Schistosomatidae</taxon>
        <taxon>Schistosoma</taxon>
    </lineage>
</organism>
<evidence type="ECO:0000313" key="1">
    <source>
        <dbReference type="EMBL" id="VDO93885.1"/>
    </source>
</evidence>
<sequence>MISLQNRHADCIQFQDPGESVPISSVNSNTDECILDNTEFLSNTMSDRLRMNLRRRTTYYRQLYSNLSCGGCSV</sequence>